<dbReference type="AlphaFoldDB" id="B8FF15"/>
<gene>
    <name evidence="2" type="ordered locus">Dalk_2138</name>
</gene>
<dbReference type="Proteomes" id="UP000000739">
    <property type="component" value="Chromosome"/>
</dbReference>
<keyword evidence="3" id="KW-1185">Reference proteome</keyword>
<name>B8FF15_DESAL</name>
<evidence type="ECO:0000256" key="1">
    <source>
        <dbReference type="SAM" id="Phobius"/>
    </source>
</evidence>
<proteinExistence type="predicted"/>
<dbReference type="RefSeq" id="WP_015946909.1">
    <property type="nucleotide sequence ID" value="NC_011768.1"/>
</dbReference>
<dbReference type="HOGENOM" id="CLU_2878444_0_0_7"/>
<evidence type="ECO:0000313" key="2">
    <source>
        <dbReference type="EMBL" id="ACL03832.1"/>
    </source>
</evidence>
<reference evidence="2 3" key="1">
    <citation type="journal article" date="2012" name="Environ. Microbiol.">
        <title>The genome sequence of Desulfatibacillum alkenivorans AK-01: a blueprint for anaerobic alkane oxidation.</title>
        <authorList>
            <person name="Callaghan A.V."/>
            <person name="Morris B.E."/>
            <person name="Pereira I.A."/>
            <person name="McInerney M.J."/>
            <person name="Austin R.N."/>
            <person name="Groves J.T."/>
            <person name="Kukor J.J."/>
            <person name="Suflita J.M."/>
            <person name="Young L.Y."/>
            <person name="Zylstra G.J."/>
            <person name="Wawrik B."/>
        </authorList>
    </citation>
    <scope>NUCLEOTIDE SEQUENCE [LARGE SCALE GENOMIC DNA]</scope>
    <source>
        <strain evidence="2 3">AK-01</strain>
    </source>
</reference>
<sequence>MAINIDNLLYYIYILCSPEDSTRRTSLGTGYMDRAGLGRCMGCIKTLFWIGAAVGLAMMIGRL</sequence>
<dbReference type="EMBL" id="CP001322">
    <property type="protein sequence ID" value="ACL03832.1"/>
    <property type="molecule type" value="Genomic_DNA"/>
</dbReference>
<accession>B8FF15</accession>
<evidence type="ECO:0000313" key="3">
    <source>
        <dbReference type="Proteomes" id="UP000000739"/>
    </source>
</evidence>
<organism evidence="2 3">
    <name type="scientific">Desulfatibacillum aliphaticivorans</name>
    <dbReference type="NCBI Taxonomy" id="218208"/>
    <lineage>
        <taxon>Bacteria</taxon>
        <taxon>Pseudomonadati</taxon>
        <taxon>Thermodesulfobacteriota</taxon>
        <taxon>Desulfobacteria</taxon>
        <taxon>Desulfobacterales</taxon>
        <taxon>Desulfatibacillaceae</taxon>
        <taxon>Desulfatibacillum</taxon>
    </lineage>
</organism>
<dbReference type="KEGG" id="dal:Dalk_2138"/>
<keyword evidence="1" id="KW-1133">Transmembrane helix</keyword>
<feature type="transmembrane region" description="Helical" evidence="1">
    <location>
        <begin position="42"/>
        <end position="61"/>
    </location>
</feature>
<keyword evidence="1" id="KW-0812">Transmembrane</keyword>
<protein>
    <submittedName>
        <fullName evidence="2">Uncharacterized protein</fullName>
    </submittedName>
</protein>
<keyword evidence="1" id="KW-0472">Membrane</keyword>